<dbReference type="Proteomes" id="UP001620645">
    <property type="component" value="Unassembled WGS sequence"/>
</dbReference>
<evidence type="ECO:0000313" key="3">
    <source>
        <dbReference type="Proteomes" id="UP001620645"/>
    </source>
</evidence>
<gene>
    <name evidence="2" type="ORF">niasHS_005962</name>
</gene>
<reference evidence="2 3" key="1">
    <citation type="submission" date="2024-10" db="EMBL/GenBank/DDBJ databases">
        <authorList>
            <person name="Kim D."/>
        </authorList>
    </citation>
    <scope>NUCLEOTIDE SEQUENCE [LARGE SCALE GENOMIC DNA]</scope>
    <source>
        <strain evidence="2">Taebaek</strain>
    </source>
</reference>
<comment type="caution">
    <text evidence="2">The sequence shown here is derived from an EMBL/GenBank/DDBJ whole genome shotgun (WGS) entry which is preliminary data.</text>
</comment>
<protein>
    <submittedName>
        <fullName evidence="2">Uncharacterized protein</fullName>
    </submittedName>
</protein>
<evidence type="ECO:0000256" key="1">
    <source>
        <dbReference type="SAM" id="MobiDB-lite"/>
    </source>
</evidence>
<accession>A0ABD2JN14</accession>
<name>A0ABD2JN14_HETSC</name>
<sequence>MQYYLQGSPSHAAPVLSAGEESNGTSIERHISAPSSGQQQIVMDNPKSNSRKVWESIGTNTAGNATAEVGSVVNGTADEAMSTTIDWSRVRKNTKQRKYEVRAILSTTTYRKDGQLRRSFYVHWLGLWLGLKQWMDTQELVTDFTVNSVISWIFKAIRGEEVPEEIAEKLRTNLEYIS</sequence>
<keyword evidence="3" id="KW-1185">Reference proteome</keyword>
<organism evidence="2 3">
    <name type="scientific">Heterodera schachtii</name>
    <name type="common">Sugarbeet cyst nematode worm</name>
    <name type="synonym">Tylenchus schachtii</name>
    <dbReference type="NCBI Taxonomy" id="97005"/>
    <lineage>
        <taxon>Eukaryota</taxon>
        <taxon>Metazoa</taxon>
        <taxon>Ecdysozoa</taxon>
        <taxon>Nematoda</taxon>
        <taxon>Chromadorea</taxon>
        <taxon>Rhabditida</taxon>
        <taxon>Tylenchina</taxon>
        <taxon>Tylenchomorpha</taxon>
        <taxon>Tylenchoidea</taxon>
        <taxon>Heteroderidae</taxon>
        <taxon>Heteroderinae</taxon>
        <taxon>Heterodera</taxon>
    </lineage>
</organism>
<proteinExistence type="predicted"/>
<dbReference type="AlphaFoldDB" id="A0ABD2JN14"/>
<dbReference type="EMBL" id="JBICCN010000121">
    <property type="protein sequence ID" value="KAL3092012.1"/>
    <property type="molecule type" value="Genomic_DNA"/>
</dbReference>
<feature type="region of interest" description="Disordered" evidence="1">
    <location>
        <begin position="1"/>
        <end position="41"/>
    </location>
</feature>
<evidence type="ECO:0000313" key="2">
    <source>
        <dbReference type="EMBL" id="KAL3092012.1"/>
    </source>
</evidence>